<dbReference type="EMBL" id="MLJW01000002">
    <property type="protein sequence ID" value="OIR18884.1"/>
    <property type="molecule type" value="Genomic_DNA"/>
</dbReference>
<dbReference type="AlphaFoldDB" id="A0A1J5TYK5"/>
<accession>A0A1J5TYK5</accession>
<sequence length="239" mass="27566">MSFRSPALLRISRFWLLAVCVQGMALGMTPAQEFQRALKHFRTDGPPGWAYVQVSSGEGKDEIEAYDPLKFPPLCWTLLEKDHKKPTAQDQLDYRNLKAQRSSEFNAPRIETELDLATCRVLEDTPDRLRAEFRLRENADTAQAAQHLKVEVTLDRPTQTIVQIDIRNIEPFSILYIVRIDRMHTEFQYSLPKGGRPSLLMRASISEQGKILWLKTLDQHLEIVRKGYRYAGKTPAERL</sequence>
<reference evidence="1" key="1">
    <citation type="submission" date="2016-10" db="EMBL/GenBank/DDBJ databases">
        <title>Sequence of Gallionella enrichment culture.</title>
        <authorList>
            <person name="Poehlein A."/>
            <person name="Muehling M."/>
            <person name="Daniel R."/>
        </authorList>
    </citation>
    <scope>NUCLEOTIDE SEQUENCE</scope>
</reference>
<proteinExistence type="predicted"/>
<name>A0A1J5TYK5_9ZZZZ</name>
<gene>
    <name evidence="1" type="ORF">GALL_12260</name>
</gene>
<evidence type="ECO:0000313" key="1">
    <source>
        <dbReference type="EMBL" id="OIR18884.1"/>
    </source>
</evidence>
<comment type="caution">
    <text evidence="1">The sequence shown here is derived from an EMBL/GenBank/DDBJ whole genome shotgun (WGS) entry which is preliminary data.</text>
</comment>
<protein>
    <submittedName>
        <fullName evidence="1">Uncharacterized protein</fullName>
    </submittedName>
</protein>
<organism evidence="1">
    <name type="scientific">mine drainage metagenome</name>
    <dbReference type="NCBI Taxonomy" id="410659"/>
    <lineage>
        <taxon>unclassified sequences</taxon>
        <taxon>metagenomes</taxon>
        <taxon>ecological metagenomes</taxon>
    </lineage>
</organism>